<protein>
    <submittedName>
        <fullName evidence="1">Uncharacterized protein</fullName>
    </submittedName>
</protein>
<proteinExistence type="predicted"/>
<gene>
    <name evidence="1" type="ORF">P256_02104</name>
</gene>
<dbReference type="HOGENOM" id="CLU_2646276_0_0_6"/>
<dbReference type="EMBL" id="AYER01000009">
    <property type="protein sequence ID" value="ESK37671.1"/>
    <property type="molecule type" value="Genomic_DNA"/>
</dbReference>
<comment type="caution">
    <text evidence="1">The sequence shown here is derived from an EMBL/GenBank/DDBJ whole genome shotgun (WGS) entry which is preliminary data.</text>
</comment>
<reference evidence="1 2" key="1">
    <citation type="submission" date="2013-10" db="EMBL/GenBank/DDBJ databases">
        <title>The Genome Sequence of Acinetobacter nectaris CIP 110549.</title>
        <authorList>
            <consortium name="The Broad Institute Genomics Platform"/>
            <consortium name="The Broad Institute Genome Sequencing Center for Infectious Disease"/>
            <person name="Cerqueira G."/>
            <person name="Feldgarden M."/>
            <person name="Courvalin P."/>
            <person name="Grillot-Courvalin C."/>
            <person name="Clermont D."/>
            <person name="Rocha E."/>
            <person name="Yoon E.-J."/>
            <person name="Nemec A."/>
            <person name="Young S.K."/>
            <person name="Zeng Q."/>
            <person name="Gargeya S."/>
            <person name="Fitzgerald M."/>
            <person name="Abouelleil A."/>
            <person name="Alvarado L."/>
            <person name="Berlin A.M."/>
            <person name="Chapman S.B."/>
            <person name="Gainer-Dewar J."/>
            <person name="Goldberg J."/>
            <person name="Gnerre S."/>
            <person name="Griggs A."/>
            <person name="Gujja S."/>
            <person name="Hansen M."/>
            <person name="Howarth C."/>
            <person name="Imamovic A."/>
            <person name="Ireland A."/>
            <person name="Larimer J."/>
            <person name="McCowan C."/>
            <person name="Murphy C."/>
            <person name="Pearson M."/>
            <person name="Poon T.W."/>
            <person name="Priest M."/>
            <person name="Roberts A."/>
            <person name="Saif S."/>
            <person name="Shea T."/>
            <person name="Sykes S."/>
            <person name="Wortman J."/>
            <person name="Nusbaum C."/>
            <person name="Birren B."/>
        </authorList>
    </citation>
    <scope>NUCLEOTIDE SEQUENCE [LARGE SCALE GENOMIC DNA]</scope>
    <source>
        <strain evidence="1 2">CIP 110549</strain>
    </source>
</reference>
<dbReference type="AlphaFoldDB" id="V2TIH5"/>
<evidence type="ECO:0000313" key="2">
    <source>
        <dbReference type="Proteomes" id="UP000023785"/>
    </source>
</evidence>
<sequence>MKYIIYLICQVLMVNPIIANTINITGSIIEYSCNIKSQDLVNKCLLTNNTKSNEKFETKKLISKTTTNNIVTVTYY</sequence>
<organism evidence="1 2">
    <name type="scientific">Acinetobacter nectaris CIP 110549</name>
    <dbReference type="NCBI Taxonomy" id="1392540"/>
    <lineage>
        <taxon>Bacteria</taxon>
        <taxon>Pseudomonadati</taxon>
        <taxon>Pseudomonadota</taxon>
        <taxon>Gammaproteobacteria</taxon>
        <taxon>Moraxellales</taxon>
        <taxon>Moraxellaceae</taxon>
        <taxon>Acinetobacter</taxon>
    </lineage>
</organism>
<accession>V2TIH5</accession>
<dbReference type="Proteomes" id="UP000023785">
    <property type="component" value="Unassembled WGS sequence"/>
</dbReference>
<dbReference type="STRING" id="1392540.P256_02104"/>
<evidence type="ECO:0000313" key="1">
    <source>
        <dbReference type="EMBL" id="ESK37671.1"/>
    </source>
</evidence>
<name>V2TIH5_9GAMM</name>
<keyword evidence="2" id="KW-1185">Reference proteome</keyword>